<dbReference type="Pfam" id="PF00072">
    <property type="entry name" value="Response_reg"/>
    <property type="match status" value="1"/>
</dbReference>
<dbReference type="AlphaFoldDB" id="A0A930BNV9"/>
<dbReference type="InterPro" id="IPR011006">
    <property type="entry name" value="CheY-like_superfamily"/>
</dbReference>
<dbReference type="SUPFAM" id="SSF52172">
    <property type="entry name" value="CheY-like"/>
    <property type="match status" value="1"/>
</dbReference>
<evidence type="ECO:0000256" key="5">
    <source>
        <dbReference type="ARBA" id="ARBA00023163"/>
    </source>
</evidence>
<dbReference type="PANTHER" id="PTHR48111">
    <property type="entry name" value="REGULATOR OF RPOS"/>
    <property type="match status" value="1"/>
</dbReference>
<dbReference type="InterPro" id="IPR001789">
    <property type="entry name" value="Sig_transdc_resp-reg_receiver"/>
</dbReference>
<dbReference type="EMBL" id="JABZMI010000004">
    <property type="protein sequence ID" value="MBF1163553.1"/>
    <property type="molecule type" value="Genomic_DNA"/>
</dbReference>
<dbReference type="InterPro" id="IPR039420">
    <property type="entry name" value="WalR-like"/>
</dbReference>
<name>A0A930BNV9_9RHOO</name>
<evidence type="ECO:0000259" key="9">
    <source>
        <dbReference type="PROSITE" id="PS51755"/>
    </source>
</evidence>
<reference evidence="10" key="1">
    <citation type="submission" date="2020-04" db="EMBL/GenBank/DDBJ databases">
        <title>Deep metagenomics examines the oral microbiome during advanced dental caries in children, revealing novel taxa and co-occurrences with host molecules.</title>
        <authorList>
            <person name="Baker J.L."/>
            <person name="Morton J.T."/>
            <person name="Dinis M."/>
            <person name="Alvarez R."/>
            <person name="Tran N.C."/>
            <person name="Knight R."/>
            <person name="Edlund A."/>
        </authorList>
    </citation>
    <scope>NUCLEOTIDE SEQUENCE</scope>
    <source>
        <strain evidence="10">JCVI_32_bin.24</strain>
    </source>
</reference>
<dbReference type="PROSITE" id="PS51755">
    <property type="entry name" value="OMPR_PHOB"/>
    <property type="match status" value="1"/>
</dbReference>
<dbReference type="Gene3D" id="6.10.250.690">
    <property type="match status" value="1"/>
</dbReference>
<dbReference type="Pfam" id="PF00486">
    <property type="entry name" value="Trans_reg_C"/>
    <property type="match status" value="1"/>
</dbReference>
<keyword evidence="5" id="KW-0804">Transcription</keyword>
<dbReference type="Gene3D" id="3.40.50.2300">
    <property type="match status" value="1"/>
</dbReference>
<dbReference type="CDD" id="cd17574">
    <property type="entry name" value="REC_OmpR"/>
    <property type="match status" value="1"/>
</dbReference>
<keyword evidence="3" id="KW-0805">Transcription regulation</keyword>
<dbReference type="CDD" id="cd00383">
    <property type="entry name" value="trans_reg_C"/>
    <property type="match status" value="1"/>
</dbReference>
<feature type="DNA-binding region" description="OmpR/PhoB-type" evidence="7">
    <location>
        <begin position="133"/>
        <end position="230"/>
    </location>
</feature>
<evidence type="ECO:0000259" key="8">
    <source>
        <dbReference type="PROSITE" id="PS50110"/>
    </source>
</evidence>
<evidence type="ECO:0000256" key="3">
    <source>
        <dbReference type="ARBA" id="ARBA00023015"/>
    </source>
</evidence>
<dbReference type="SMART" id="SM00862">
    <property type="entry name" value="Trans_reg_C"/>
    <property type="match status" value="1"/>
</dbReference>
<dbReference type="SUPFAM" id="SSF46894">
    <property type="entry name" value="C-terminal effector domain of the bipartite response regulators"/>
    <property type="match status" value="1"/>
</dbReference>
<dbReference type="PANTHER" id="PTHR48111:SF4">
    <property type="entry name" value="DNA-BINDING DUAL TRANSCRIPTIONAL REGULATOR OMPR"/>
    <property type="match status" value="1"/>
</dbReference>
<organism evidence="10 11">
    <name type="scientific">Dechloromonas agitata</name>
    <dbReference type="NCBI Taxonomy" id="73030"/>
    <lineage>
        <taxon>Bacteria</taxon>
        <taxon>Pseudomonadati</taxon>
        <taxon>Pseudomonadota</taxon>
        <taxon>Betaproteobacteria</taxon>
        <taxon>Rhodocyclales</taxon>
        <taxon>Azonexaceae</taxon>
        <taxon>Dechloromonas</taxon>
    </lineage>
</organism>
<dbReference type="InterPro" id="IPR036388">
    <property type="entry name" value="WH-like_DNA-bd_sf"/>
</dbReference>
<evidence type="ECO:0000313" key="10">
    <source>
        <dbReference type="EMBL" id="MBF1163553.1"/>
    </source>
</evidence>
<accession>A0A930BNV9</accession>
<dbReference type="GO" id="GO:0000976">
    <property type="term" value="F:transcription cis-regulatory region binding"/>
    <property type="evidence" value="ECO:0007669"/>
    <property type="project" value="TreeGrafter"/>
</dbReference>
<dbReference type="SMART" id="SM00448">
    <property type="entry name" value="REC"/>
    <property type="match status" value="1"/>
</dbReference>
<gene>
    <name evidence="10" type="ORF">HXL68_00785</name>
</gene>
<dbReference type="GO" id="GO:0032993">
    <property type="term" value="C:protein-DNA complex"/>
    <property type="evidence" value="ECO:0007669"/>
    <property type="project" value="TreeGrafter"/>
</dbReference>
<feature type="domain" description="OmpR/PhoB-type" evidence="9">
    <location>
        <begin position="133"/>
        <end position="230"/>
    </location>
</feature>
<protein>
    <submittedName>
        <fullName evidence="10">Response regulator transcription factor</fullName>
    </submittedName>
</protein>
<proteinExistence type="predicted"/>
<evidence type="ECO:0000256" key="2">
    <source>
        <dbReference type="ARBA" id="ARBA00023012"/>
    </source>
</evidence>
<dbReference type="GO" id="GO:0000156">
    <property type="term" value="F:phosphorelay response regulator activity"/>
    <property type="evidence" value="ECO:0007669"/>
    <property type="project" value="TreeGrafter"/>
</dbReference>
<keyword evidence="2" id="KW-0902">Two-component regulatory system</keyword>
<dbReference type="PROSITE" id="PS50110">
    <property type="entry name" value="RESPONSE_REGULATORY"/>
    <property type="match status" value="1"/>
</dbReference>
<evidence type="ECO:0000256" key="1">
    <source>
        <dbReference type="ARBA" id="ARBA00022553"/>
    </source>
</evidence>
<dbReference type="GO" id="GO:0005829">
    <property type="term" value="C:cytosol"/>
    <property type="evidence" value="ECO:0007669"/>
    <property type="project" value="TreeGrafter"/>
</dbReference>
<evidence type="ECO:0000256" key="6">
    <source>
        <dbReference type="PROSITE-ProRule" id="PRU00169"/>
    </source>
</evidence>
<evidence type="ECO:0000313" key="11">
    <source>
        <dbReference type="Proteomes" id="UP000718593"/>
    </source>
</evidence>
<dbReference type="InterPro" id="IPR016032">
    <property type="entry name" value="Sig_transdc_resp-reg_C-effctor"/>
</dbReference>
<sequence>MKEMETTKLIAIVEDDPDVAKIIEQVLGDFGFRTVWCRSAGDLLRRLRALAPDLCIIDLGLPDMDGLEAMQRVKAQSACGILILTGRAHVSDRVMGLELGADDYVLKPFEPRELVARVRSIVRRREGSEAPARQIAEFGGWRFNLANNRLTAPSGEEHALSTAESELLKVFVNHPNRILQREKLMGTRDLAPTDRAIDVRISRLRRKLEPDADSPAFIKTVYGAGYLFLATVTWSGDSA</sequence>
<comment type="caution">
    <text evidence="10">The sequence shown here is derived from an EMBL/GenBank/DDBJ whole genome shotgun (WGS) entry which is preliminary data.</text>
</comment>
<feature type="domain" description="Response regulatory" evidence="8">
    <location>
        <begin position="9"/>
        <end position="122"/>
    </location>
</feature>
<dbReference type="GO" id="GO:0006355">
    <property type="term" value="P:regulation of DNA-templated transcription"/>
    <property type="evidence" value="ECO:0007669"/>
    <property type="project" value="InterPro"/>
</dbReference>
<dbReference type="Gene3D" id="1.10.10.10">
    <property type="entry name" value="Winged helix-like DNA-binding domain superfamily/Winged helix DNA-binding domain"/>
    <property type="match status" value="1"/>
</dbReference>
<feature type="modified residue" description="4-aspartylphosphate" evidence="6">
    <location>
        <position position="58"/>
    </location>
</feature>
<evidence type="ECO:0000256" key="4">
    <source>
        <dbReference type="ARBA" id="ARBA00023125"/>
    </source>
</evidence>
<dbReference type="Proteomes" id="UP000718593">
    <property type="component" value="Unassembled WGS sequence"/>
</dbReference>
<dbReference type="InterPro" id="IPR001867">
    <property type="entry name" value="OmpR/PhoB-type_DNA-bd"/>
</dbReference>
<keyword evidence="1 6" id="KW-0597">Phosphoprotein</keyword>
<keyword evidence="4 7" id="KW-0238">DNA-binding</keyword>
<evidence type="ECO:0000256" key="7">
    <source>
        <dbReference type="PROSITE-ProRule" id="PRU01091"/>
    </source>
</evidence>